<gene>
    <name evidence="2" type="ORF">RS030_101668</name>
</gene>
<dbReference type="InterPro" id="IPR036890">
    <property type="entry name" value="HATPase_C_sf"/>
</dbReference>
<dbReference type="InterPro" id="IPR052957">
    <property type="entry name" value="Auxin_embryo_med"/>
</dbReference>
<evidence type="ECO:0000313" key="2">
    <source>
        <dbReference type="EMBL" id="KAK6591195.1"/>
    </source>
</evidence>
<feature type="domain" description="Protein NO VEIN C-terminal" evidence="1">
    <location>
        <begin position="2003"/>
        <end position="2094"/>
    </location>
</feature>
<dbReference type="InterPro" id="IPR024975">
    <property type="entry name" value="NOV_C"/>
</dbReference>
<dbReference type="PANTHER" id="PTHR32387">
    <property type="entry name" value="WU:FJ29H11"/>
    <property type="match status" value="1"/>
</dbReference>
<dbReference type="PANTHER" id="PTHR32387:SF0">
    <property type="entry name" value="PROTEIN NO VEIN"/>
    <property type="match status" value="1"/>
</dbReference>
<dbReference type="Proteomes" id="UP001311799">
    <property type="component" value="Unassembled WGS sequence"/>
</dbReference>
<dbReference type="EMBL" id="JAWDEY010000001">
    <property type="protein sequence ID" value="KAK6591195.1"/>
    <property type="molecule type" value="Genomic_DNA"/>
</dbReference>
<evidence type="ECO:0000313" key="3">
    <source>
        <dbReference type="Proteomes" id="UP001311799"/>
    </source>
</evidence>
<evidence type="ECO:0000259" key="1">
    <source>
        <dbReference type="Pfam" id="PF13020"/>
    </source>
</evidence>
<dbReference type="SUPFAM" id="SSF55874">
    <property type="entry name" value="ATPase domain of HSP90 chaperone/DNA topoisomerase II/histidine kinase"/>
    <property type="match status" value="1"/>
</dbReference>
<name>A0AAV9Y2F6_9CRYT</name>
<dbReference type="Pfam" id="PF13020">
    <property type="entry name" value="NOV_C"/>
    <property type="match status" value="1"/>
</dbReference>
<keyword evidence="3" id="KW-1185">Reference proteome</keyword>
<protein>
    <submittedName>
        <fullName evidence="2">Sacsin like HSP90 chaperone domain</fullName>
    </submittedName>
</protein>
<proteinExistence type="predicted"/>
<comment type="caution">
    <text evidence="2">The sequence shown here is derived from an EMBL/GenBank/DDBJ whole genome shotgun (WGS) entry which is preliminary data.</text>
</comment>
<dbReference type="Gene3D" id="3.30.565.10">
    <property type="entry name" value="Histidine kinase-like ATPase, C-terminal domain"/>
    <property type="match status" value="1"/>
</dbReference>
<accession>A0AAV9Y2F6</accession>
<organism evidence="2 3">
    <name type="scientific">Cryptosporidium xiaoi</name>
    <dbReference type="NCBI Taxonomy" id="659607"/>
    <lineage>
        <taxon>Eukaryota</taxon>
        <taxon>Sar</taxon>
        <taxon>Alveolata</taxon>
        <taxon>Apicomplexa</taxon>
        <taxon>Conoidasida</taxon>
        <taxon>Coccidia</taxon>
        <taxon>Eucoccidiorida</taxon>
        <taxon>Eimeriorina</taxon>
        <taxon>Cryptosporidiidae</taxon>
        <taxon>Cryptosporidium</taxon>
    </lineage>
</organism>
<reference evidence="2 3" key="1">
    <citation type="submission" date="2023-10" db="EMBL/GenBank/DDBJ databases">
        <title>Comparative genomics analysis reveals potential genetic determinants of host preference in Cryptosporidium xiaoi.</title>
        <authorList>
            <person name="Xiao L."/>
            <person name="Li J."/>
        </authorList>
    </citation>
    <scope>NUCLEOTIDE SEQUENCE [LARGE SCALE GENOMIC DNA]</scope>
    <source>
        <strain evidence="2 3">52996</strain>
    </source>
</reference>
<sequence length="2137" mass="249024">MQTEKAKEHINEIRKNLFLSNESQRERQDRSIWILTNELYSSFGRVLLEILQNADDSNFVGNKESGIDGPRIYILLRWDCLVVHINEVGMTPRNIESVCDIGNSSKNNSESRFFTGEKGIGYMSFFKITNKPGIYSGDYSIRFSSDPDEDIGLRYIVPKWEDEKDFPEVVKTIHNNILNYGVPWIETKEDVNNNSFSKGTVHFLPFGSDNKRKFPTLLSAIHEIFVPDLLLFLRNIKSIVIDVEPRKNSGFCSPDKNVVFPLLRRTLFMNILKSIPRITESINACKDDAKNIFNPFPEINGFQIVNLEVRQFDEDDLDSSKSKILKENSVSSCFMVINWNINIPTESEFLIDNYSILRDRVSRKSTNWSIALPLYHKNNKLNLNYDKISGNSLNNTALSLGSSIFGKQKRINGKLFCTFPLDNKLHLPFHVNIQDLILTANRENYIIDNEWNKYILKIVFENQITDFIACFINNNYLYSKVIEVINREYTLFIDCILSENNITYDRFDDWLNLHGCYKINISELIKFSWIPEKSNEYNSILSIKCSNEFSNKPFICKIDGSYCKCDQVYMNIQTAELCLNAKYDDDNHCSICKLHIELLKYINYDTIPVLHPILLCGQTCMHYTETRIIQLLRSVISQSFLSYNINHVNIFNILSSNSANNLLDKINDDTVFLIVYFYLYNEKEEKDWFNKFEDYCSNLKIIPTNSSGRITLNDLKVKKVFIPDASFTEYWKANDYDDYSEIINSVCPIDFFNDKVYNLGDYKIRNFIENTFKIEVITENRFYKWIIEEIDQLIGKVWEYAVNEDIQKILLKITPLIIEDKNLIDFDSRILMKLPIVVQTYSPSFLKALMYNKDPPKSYANEEELLNKDKFARCSLINIQKICVNCDSKLKFGENNPEINDMVQPVSVSLRMSQVSKSLTSLLTLHSNWERSKNNILKKSVLNKSKCEGGVIDDMNNQNFEYKGLTIVPPLWPPLVEWVFSKVCDRFNFVEISSDYIVQSHSNRSKYDLNGQYFRSFMNKFINLLEQWYVGCNFDRLPPKTDSVLLSWMVDKNTYPLNSSSCFYCKHLVYLMRAGALIQVANEYSRRSYSSYFLDSVLPDHSWIPISLNSRDYYYSCIGSNMVENERIKDPLLSKPSELLIPDIELAGIPKYISKTMLNLLPVTLRNAYKVQLPSTLNEEGKISNRFTSIRTEEDKGDELRRVMETLENLGVTTQISTISLIKILKIIKGELENNNKNMDKMNSYFSAMSYPLVETEIDHLIELASFGFGITESKLIQSEWWKTLYKEWMGISERRIIHETSVNNDKNKSLIDTLCDIYQLIGQQSDFDISLDLKKAFYKDSLLYIPLMKSTIYNWVNIDYNTMVWSDPYDFFHGTFIIFNKFIKKERVKGLMPFFLSLVSEQPTHQHYAYLWLKECPNLSKDRSKEGRMKFESFISVSINKFVDIYHKLNPRKKLQWWKQFCDSGKVPIKGGFKFYNRLDCCLEDISIRDYKNDKFTIPLALTPNTNSYFFYKEIFKLKTLTECYNIKHNTTKGFNNNYKRGVNKLDNKLWLTLEFWGTFLLLLKYKSLDIYLSVLSILNDRKSVNDSKCHVHDKNSCIYCISEDEMISNFMCDINYIPLEPIKDNFTFGNSSNYKDTANYSDNSNKNNVNSNKNNTNIHITISNRNYDRLNEISLLLVDWLMIFMNTFEVEVNNIELEFELKEKRFNLPKRSKTKSGVLFKKIPGKKSSILFINKNMDKKDQLIDLYKLLNDPIKESFEISKIIGIDLYELLILSTQQRIMLLLKHLTVFSSNSLIDKNKNNNNEEEIKSDTIIKIGLEFLEQCSTENCIIQDESEIDKQDFLADITSNNGVSSLSKVNAITNNNNLDDLIRGYVRSYPISLINDINENGNALTIEEMNVRIGIWGEKVSFEEILPNVISRIFTLKSIKFELIEDYLSKYIILNNNHDQEDYNMDANNDNDDILKDLISIQSMKIDDEKNNVKSEMDNKLIRCKIKLFKETDTSLIKLVWLNSINESYLPFDFIIIREYIDQGAKVSQNKVVIHSLIEVKTTKLPIWQFNISGNEVQTSIKAGNDIFKLLLIKDAGTDESQWLLVDQVSDFIKNNCKLVSGLFEVDFESDKDRKFELAAGFIENY</sequence>